<dbReference type="InterPro" id="IPR000782">
    <property type="entry name" value="FAS1_domain"/>
</dbReference>
<organism evidence="3 4">
    <name type="scientific">Sphingomonas psychrolutea</name>
    <dbReference type="NCBI Taxonomy" id="1259676"/>
    <lineage>
        <taxon>Bacteria</taxon>
        <taxon>Pseudomonadati</taxon>
        <taxon>Pseudomonadota</taxon>
        <taxon>Alphaproteobacteria</taxon>
        <taxon>Sphingomonadales</taxon>
        <taxon>Sphingomonadaceae</taxon>
        <taxon>Sphingomonas</taxon>
    </lineage>
</organism>
<dbReference type="Proteomes" id="UP000618591">
    <property type="component" value="Unassembled WGS sequence"/>
</dbReference>
<dbReference type="PANTHER" id="PTHR10900">
    <property type="entry name" value="PERIOSTIN-RELATED"/>
    <property type="match status" value="1"/>
</dbReference>
<dbReference type="PROSITE" id="PS50213">
    <property type="entry name" value="FAS1"/>
    <property type="match status" value="1"/>
</dbReference>
<comment type="caution">
    <text evidence="3">The sequence shown here is derived from an EMBL/GenBank/DDBJ whole genome shotgun (WGS) entry which is preliminary data.</text>
</comment>
<dbReference type="SUPFAM" id="SSF82153">
    <property type="entry name" value="FAS1 domain"/>
    <property type="match status" value="1"/>
</dbReference>
<keyword evidence="4" id="KW-1185">Reference proteome</keyword>
<dbReference type="EMBL" id="BMDW01000003">
    <property type="protein sequence ID" value="GGA39434.1"/>
    <property type="molecule type" value="Genomic_DNA"/>
</dbReference>
<evidence type="ECO:0000259" key="2">
    <source>
        <dbReference type="PROSITE" id="PS50213"/>
    </source>
</evidence>
<reference evidence="4" key="1">
    <citation type="journal article" date="2019" name="Int. J. Syst. Evol. Microbiol.">
        <title>The Global Catalogue of Microorganisms (GCM) 10K type strain sequencing project: providing services to taxonomists for standard genome sequencing and annotation.</title>
        <authorList>
            <consortium name="The Broad Institute Genomics Platform"/>
            <consortium name="The Broad Institute Genome Sequencing Center for Infectious Disease"/>
            <person name="Wu L."/>
            <person name="Ma J."/>
        </authorList>
    </citation>
    <scope>NUCLEOTIDE SEQUENCE [LARGE SCALE GENOMIC DNA]</scope>
    <source>
        <strain evidence="4">CGMCC 1.10106</strain>
    </source>
</reference>
<gene>
    <name evidence="3" type="ORF">GCM10011395_07150</name>
</gene>
<evidence type="ECO:0000256" key="1">
    <source>
        <dbReference type="SAM" id="SignalP"/>
    </source>
</evidence>
<evidence type="ECO:0000313" key="3">
    <source>
        <dbReference type="EMBL" id="GGA39434.1"/>
    </source>
</evidence>
<dbReference type="RefSeq" id="WP_188445492.1">
    <property type="nucleotide sequence ID" value="NZ_BMDW01000003.1"/>
</dbReference>
<protein>
    <recommendedName>
        <fullName evidence="2">FAS1 domain-containing protein</fullName>
    </recommendedName>
</protein>
<proteinExistence type="predicted"/>
<feature type="signal peptide" evidence="1">
    <location>
        <begin position="1"/>
        <end position="25"/>
    </location>
</feature>
<dbReference type="InterPro" id="IPR050904">
    <property type="entry name" value="Adhesion/Biosynth-related"/>
</dbReference>
<sequence length="208" mass="20626">MISKSTLYLTAAIAGAVSIAATATAQTAAPTTSAPTTAAPAAPAAAANPMVGGVAMDATQPIAVNAAAAPNLSTLVTAIKAAGLATTLSGPGPFTVFAPTNDAFTRLAPGTVENLLKPENKATLAKVLTYHVVPGTITFADLQARAKTSGGKVVLTTVEGEPLTLDVSATAVELTDVNGNKSFIETPDVKQSNGVVHVVNGVVLPKLG</sequence>
<keyword evidence="1" id="KW-0732">Signal</keyword>
<dbReference type="PANTHER" id="PTHR10900:SF77">
    <property type="entry name" value="FI19380P1"/>
    <property type="match status" value="1"/>
</dbReference>
<dbReference type="InterPro" id="IPR036378">
    <property type="entry name" value="FAS1_dom_sf"/>
</dbReference>
<dbReference type="Gene3D" id="2.30.180.10">
    <property type="entry name" value="FAS1 domain"/>
    <property type="match status" value="1"/>
</dbReference>
<dbReference type="Pfam" id="PF02469">
    <property type="entry name" value="Fasciclin"/>
    <property type="match status" value="1"/>
</dbReference>
<evidence type="ECO:0000313" key="4">
    <source>
        <dbReference type="Proteomes" id="UP000618591"/>
    </source>
</evidence>
<dbReference type="SMART" id="SM00554">
    <property type="entry name" value="FAS1"/>
    <property type="match status" value="1"/>
</dbReference>
<feature type="chain" id="PRO_5045357609" description="FAS1 domain-containing protein" evidence="1">
    <location>
        <begin position="26"/>
        <end position="208"/>
    </location>
</feature>
<feature type="domain" description="FAS1" evidence="2">
    <location>
        <begin position="59"/>
        <end position="203"/>
    </location>
</feature>
<name>A0ABQ1G9L5_9SPHN</name>
<accession>A0ABQ1G9L5</accession>